<dbReference type="PANTHER" id="PTHR12110:SF53">
    <property type="entry name" value="BLR5974 PROTEIN"/>
    <property type="match status" value="1"/>
</dbReference>
<dbReference type="PANTHER" id="PTHR12110">
    <property type="entry name" value="HYDROXYPYRUVATE ISOMERASE"/>
    <property type="match status" value="1"/>
</dbReference>
<organism evidence="3 4">
    <name type="scientific">Amnibacterium flavum</name>
    <dbReference type="NCBI Taxonomy" id="2173173"/>
    <lineage>
        <taxon>Bacteria</taxon>
        <taxon>Bacillati</taxon>
        <taxon>Actinomycetota</taxon>
        <taxon>Actinomycetes</taxon>
        <taxon>Micrococcales</taxon>
        <taxon>Microbacteriaceae</taxon>
        <taxon>Amnibacterium</taxon>
    </lineage>
</organism>
<evidence type="ECO:0000313" key="4">
    <source>
        <dbReference type="Proteomes" id="UP000244893"/>
    </source>
</evidence>
<dbReference type="SUPFAM" id="SSF51658">
    <property type="entry name" value="Xylose isomerase-like"/>
    <property type="match status" value="1"/>
</dbReference>
<feature type="domain" description="Xylose isomerase-like TIM barrel" evidence="2">
    <location>
        <begin position="51"/>
        <end position="295"/>
    </location>
</feature>
<proteinExistence type="predicted"/>
<dbReference type="InterPro" id="IPR050312">
    <property type="entry name" value="IolE/XylAMocC-like"/>
</dbReference>
<dbReference type="OrthoDB" id="256906at2"/>
<dbReference type="EMBL" id="QEOP01000002">
    <property type="protein sequence ID" value="PVZ94055.1"/>
    <property type="molecule type" value="Genomic_DNA"/>
</dbReference>
<evidence type="ECO:0000256" key="1">
    <source>
        <dbReference type="ARBA" id="ARBA00023277"/>
    </source>
</evidence>
<accession>A0A2V1HNI0</accession>
<evidence type="ECO:0000313" key="3">
    <source>
        <dbReference type="EMBL" id="PVZ94055.1"/>
    </source>
</evidence>
<evidence type="ECO:0000259" key="2">
    <source>
        <dbReference type="Pfam" id="PF01261"/>
    </source>
</evidence>
<comment type="caution">
    <text evidence="3">The sequence shown here is derived from an EMBL/GenBank/DDBJ whole genome shotgun (WGS) entry which is preliminary data.</text>
</comment>
<dbReference type="InterPro" id="IPR036237">
    <property type="entry name" value="Xyl_isomerase-like_sf"/>
</dbReference>
<dbReference type="Gene3D" id="3.20.20.150">
    <property type="entry name" value="Divalent-metal-dependent TIM barrel enzymes"/>
    <property type="match status" value="1"/>
</dbReference>
<dbReference type="Pfam" id="PF01261">
    <property type="entry name" value="AP_endonuc_2"/>
    <property type="match status" value="1"/>
</dbReference>
<dbReference type="RefSeq" id="WP_116756569.1">
    <property type="nucleotide sequence ID" value="NZ_JBHUEX010000001.1"/>
</dbReference>
<gene>
    <name evidence="3" type="ORF">DDQ50_09885</name>
</gene>
<dbReference type="Proteomes" id="UP000244893">
    <property type="component" value="Unassembled WGS sequence"/>
</dbReference>
<dbReference type="InterPro" id="IPR013022">
    <property type="entry name" value="Xyl_isomerase-like_TIM-brl"/>
</dbReference>
<keyword evidence="1" id="KW-0119">Carbohydrate metabolism</keyword>
<dbReference type="AlphaFoldDB" id="A0A2V1HNI0"/>
<reference evidence="3 4" key="1">
    <citation type="submission" date="2018-05" db="EMBL/GenBank/DDBJ databases">
        <title>Amnibacterium sp. M8JJ-5, whole genome shotgun sequence.</title>
        <authorList>
            <person name="Tuo L."/>
        </authorList>
    </citation>
    <scope>NUCLEOTIDE SEQUENCE [LARGE SCALE GENOMIC DNA]</scope>
    <source>
        <strain evidence="3 4">M8JJ-5</strain>
    </source>
</reference>
<sequence>MNTLSMSAYSVREHLGPTGFDFVDQEGKPVSIRFDYQKLLDLHEFPARARAEFGVDGIELVQFQFDGFDDPEIDAFAEALADSDVQLLNIALDSGDLLESDPELRAEHIAELKRWIARFAEMGSRFVRVNPGSPFSPHHGEEPPAHLVAALVELGDFANAHGTRLLVENHGGPSSDPVWMNRLLDAVGREHLGLLLDLGNFDALLGVVAAAFFGGEATDPATVDLSSLYAGIESLADRAELVHVKAHEVGEDGSIGHVDLPRALAILAEHGYAGPLTVEYEGNGGDPWAKSARVLDVTRAASVAA</sequence>
<keyword evidence="4" id="KW-1185">Reference proteome</keyword>
<protein>
    <recommendedName>
        <fullName evidence="2">Xylose isomerase-like TIM barrel domain-containing protein</fullName>
    </recommendedName>
</protein>
<name>A0A2V1HNI0_9MICO</name>